<dbReference type="STRING" id="670482.SAMN04488542_13819"/>
<dbReference type="InterPro" id="IPR000086">
    <property type="entry name" value="NUDIX_hydrolase_dom"/>
</dbReference>
<dbReference type="PANTHER" id="PTHR43046:SF2">
    <property type="entry name" value="8-OXO-DGTP DIPHOSPHATASE-RELATED"/>
    <property type="match status" value="1"/>
</dbReference>
<dbReference type="SUPFAM" id="SSF55811">
    <property type="entry name" value="Nudix"/>
    <property type="match status" value="1"/>
</dbReference>
<comment type="cofactor">
    <cofactor evidence="1">
        <name>Mg(2+)</name>
        <dbReference type="ChEBI" id="CHEBI:18420"/>
    </cofactor>
</comment>
<dbReference type="PROSITE" id="PS51462">
    <property type="entry name" value="NUDIX"/>
    <property type="match status" value="1"/>
</dbReference>
<evidence type="ECO:0000313" key="6">
    <source>
        <dbReference type="Proteomes" id="UP000198972"/>
    </source>
</evidence>
<dbReference type="GO" id="GO:0016787">
    <property type="term" value="F:hydrolase activity"/>
    <property type="evidence" value="ECO:0007669"/>
    <property type="project" value="UniProtKB-KW"/>
</dbReference>
<evidence type="ECO:0000256" key="1">
    <source>
        <dbReference type="ARBA" id="ARBA00001946"/>
    </source>
</evidence>
<dbReference type="RefSeq" id="WP_091235696.1">
    <property type="nucleotide sequence ID" value="NZ_FNBG01000038.1"/>
</dbReference>
<evidence type="ECO:0000256" key="3">
    <source>
        <dbReference type="RuleBase" id="RU003476"/>
    </source>
</evidence>
<evidence type="ECO:0000259" key="4">
    <source>
        <dbReference type="PROSITE" id="PS51462"/>
    </source>
</evidence>
<reference evidence="5 6" key="1">
    <citation type="submission" date="2016-10" db="EMBL/GenBank/DDBJ databases">
        <authorList>
            <person name="de Groot N.N."/>
        </authorList>
    </citation>
    <scope>NUCLEOTIDE SEQUENCE [LARGE SCALE GENOMIC DNA]</scope>
    <source>
        <strain evidence="5 6">DSM 28129</strain>
    </source>
</reference>
<dbReference type="Gene3D" id="3.90.79.10">
    <property type="entry name" value="Nucleoside Triphosphate Pyrophosphohydrolase"/>
    <property type="match status" value="1"/>
</dbReference>
<gene>
    <name evidence="5" type="ORF">SAMN04488542_13819</name>
</gene>
<keyword evidence="6" id="KW-1185">Reference proteome</keyword>
<organism evidence="5 6">
    <name type="scientific">Fontibacillus panacisegetis</name>
    <dbReference type="NCBI Taxonomy" id="670482"/>
    <lineage>
        <taxon>Bacteria</taxon>
        <taxon>Bacillati</taxon>
        <taxon>Bacillota</taxon>
        <taxon>Bacilli</taxon>
        <taxon>Bacillales</taxon>
        <taxon>Paenibacillaceae</taxon>
        <taxon>Fontibacillus</taxon>
    </lineage>
</organism>
<name>A0A1G7TM55_9BACL</name>
<sequence length="156" mass="17571">MGYIEELRKLVGNQPLILVRPSVAVINKFGQILLVKYQDDSWGIPGGLMDLGESVEDCLRREAKEELGIDLGPLHLFGVFSGKELYTKLRNGHEYYNVIVGYICTDFKGDIKPDGEEVIEAKFYNLIEVPESTQPYIKEKLKELGPNLQQLLGATQ</sequence>
<dbReference type="CDD" id="cd04677">
    <property type="entry name" value="NUDIX_Hydrolase"/>
    <property type="match status" value="1"/>
</dbReference>
<dbReference type="PANTHER" id="PTHR43046">
    <property type="entry name" value="GDP-MANNOSE MANNOSYL HYDROLASE"/>
    <property type="match status" value="1"/>
</dbReference>
<dbReference type="InterPro" id="IPR020476">
    <property type="entry name" value="Nudix_hydrolase"/>
</dbReference>
<protein>
    <submittedName>
        <fullName evidence="5">ADP-ribose pyrophosphatase YjhB, NUDIX family</fullName>
    </submittedName>
</protein>
<dbReference type="Proteomes" id="UP000198972">
    <property type="component" value="Unassembled WGS sequence"/>
</dbReference>
<accession>A0A1G7TM55</accession>
<keyword evidence="2 3" id="KW-0378">Hydrolase</keyword>
<dbReference type="EMBL" id="FNBG01000038">
    <property type="protein sequence ID" value="SDG36407.1"/>
    <property type="molecule type" value="Genomic_DNA"/>
</dbReference>
<dbReference type="PROSITE" id="PS00893">
    <property type="entry name" value="NUDIX_BOX"/>
    <property type="match status" value="1"/>
</dbReference>
<dbReference type="InterPro" id="IPR015797">
    <property type="entry name" value="NUDIX_hydrolase-like_dom_sf"/>
</dbReference>
<dbReference type="OrthoDB" id="9787476at2"/>
<proteinExistence type="inferred from homology"/>
<feature type="domain" description="Nudix hydrolase" evidence="4">
    <location>
        <begin position="17"/>
        <end position="149"/>
    </location>
</feature>
<evidence type="ECO:0000313" key="5">
    <source>
        <dbReference type="EMBL" id="SDG36407.1"/>
    </source>
</evidence>
<dbReference type="PRINTS" id="PR00502">
    <property type="entry name" value="NUDIXFAMILY"/>
</dbReference>
<dbReference type="InterPro" id="IPR020084">
    <property type="entry name" value="NUDIX_hydrolase_CS"/>
</dbReference>
<dbReference type="AlphaFoldDB" id="A0A1G7TM55"/>
<comment type="similarity">
    <text evidence="3">Belongs to the Nudix hydrolase family.</text>
</comment>
<dbReference type="Pfam" id="PF00293">
    <property type="entry name" value="NUDIX"/>
    <property type="match status" value="1"/>
</dbReference>
<evidence type="ECO:0000256" key="2">
    <source>
        <dbReference type="ARBA" id="ARBA00022801"/>
    </source>
</evidence>